<dbReference type="Proteomes" id="UP000637695">
    <property type="component" value="Unassembled WGS sequence"/>
</dbReference>
<dbReference type="AlphaFoldDB" id="A0A917K143"/>
<dbReference type="PIRSF" id="PIRSF001123">
    <property type="entry name" value="PepA_GA"/>
    <property type="match status" value="1"/>
</dbReference>
<dbReference type="Gene3D" id="3.30.70.360">
    <property type="match status" value="1"/>
</dbReference>
<dbReference type="NCBIfam" id="TIGR01883">
    <property type="entry name" value="PepT-like"/>
    <property type="match status" value="1"/>
</dbReference>
<evidence type="ECO:0000256" key="1">
    <source>
        <dbReference type="ARBA" id="ARBA00001947"/>
    </source>
</evidence>
<evidence type="ECO:0000256" key="4">
    <source>
        <dbReference type="ARBA" id="ARBA00022801"/>
    </source>
</evidence>
<evidence type="ECO:0000256" key="6">
    <source>
        <dbReference type="ARBA" id="ARBA00023049"/>
    </source>
</evidence>
<dbReference type="RefSeq" id="WP_188880582.1">
    <property type="nucleotide sequence ID" value="NZ_BMOY01000002.1"/>
</dbReference>
<dbReference type="InterPro" id="IPR001261">
    <property type="entry name" value="ArgE/DapE_CS"/>
</dbReference>
<comment type="similarity">
    <text evidence="7">Belongs to the peptidase M42 family.</text>
</comment>
<evidence type="ECO:0000256" key="3">
    <source>
        <dbReference type="ARBA" id="ARBA00022723"/>
    </source>
</evidence>
<evidence type="ECO:0000256" key="8">
    <source>
        <dbReference type="PIRSR" id="PIRSR001123-2"/>
    </source>
</evidence>
<dbReference type="SUPFAM" id="SSF53187">
    <property type="entry name" value="Zn-dependent exopeptidases"/>
    <property type="match status" value="1"/>
</dbReference>
<proteinExistence type="inferred from homology"/>
<dbReference type="InterPro" id="IPR036264">
    <property type="entry name" value="Bact_exopeptidase_dim_dom"/>
</dbReference>
<dbReference type="GO" id="GO:0008237">
    <property type="term" value="F:metallopeptidase activity"/>
    <property type="evidence" value="ECO:0007669"/>
    <property type="project" value="UniProtKB-KW"/>
</dbReference>
<dbReference type="InterPro" id="IPR008007">
    <property type="entry name" value="Peptidase_M42"/>
</dbReference>
<keyword evidence="2" id="KW-0645">Protease</keyword>
<comment type="cofactor">
    <cofactor evidence="8">
        <name>a divalent metal cation</name>
        <dbReference type="ChEBI" id="CHEBI:60240"/>
    </cofactor>
    <text evidence="8">Binds 2 divalent metal cations per subunit.</text>
</comment>
<name>A0A917K143_9BACL</name>
<evidence type="ECO:0000313" key="10">
    <source>
        <dbReference type="EMBL" id="GGI95647.1"/>
    </source>
</evidence>
<evidence type="ECO:0000256" key="7">
    <source>
        <dbReference type="PIRNR" id="PIRNR001123"/>
    </source>
</evidence>
<dbReference type="InterPro" id="IPR010162">
    <property type="entry name" value="PepT-like"/>
</dbReference>
<dbReference type="Pfam" id="PF07687">
    <property type="entry name" value="M20_dimer"/>
    <property type="match status" value="1"/>
</dbReference>
<reference evidence="10" key="1">
    <citation type="journal article" date="2014" name="Int. J. Syst. Evol. Microbiol.">
        <title>Complete genome sequence of Corynebacterium casei LMG S-19264T (=DSM 44701T), isolated from a smear-ripened cheese.</title>
        <authorList>
            <consortium name="US DOE Joint Genome Institute (JGI-PGF)"/>
            <person name="Walter F."/>
            <person name="Albersmeier A."/>
            <person name="Kalinowski J."/>
            <person name="Ruckert C."/>
        </authorList>
    </citation>
    <scope>NUCLEOTIDE SEQUENCE</scope>
    <source>
        <strain evidence="10">JCM 18487</strain>
    </source>
</reference>
<feature type="binding site" evidence="8">
    <location>
        <position position="344"/>
    </location>
    <ligand>
        <name>Zn(2+)</name>
        <dbReference type="ChEBI" id="CHEBI:29105"/>
        <label>2</label>
    </ligand>
</feature>
<comment type="cofactor">
    <cofactor evidence="1">
        <name>Zn(2+)</name>
        <dbReference type="ChEBI" id="CHEBI:29105"/>
    </cofactor>
</comment>
<sequence>MDEAWIRETFLQLVQIDSPSLREGKVAAYVREVLQSLGFSVIEDDAGKTLGGECGNLIATLPGDAGRRRVLLLAHMDTVRPGEGVKPRVSADGVVRSDGTTVLGADDKAGITAILAAVKALVERKLPHGQVQVVFTVAEEIGLAGAKHLHPSLIASDAGLCLDAEGPLGTLVVAGPSQVKWTAEVKGRAAHAGVAPEKGISAIRVAAQAVAKMPHGRIDEETTVNIGSFVGDGPTNIVCDHVRLIGEARSRDERKLAQVMADIAAAFQQAAEACGAAASLQHERMYDGFRFAADHPVRQLAETALRQAGFPVQATATGGGSDANILTSLGVPTINVGIGYEDIHTTSEHIRIQDIVGAARVALAFCTLAYGSETEIVPASFL</sequence>
<dbReference type="PROSITE" id="PS00758">
    <property type="entry name" value="ARGE_DAPE_CPG2_1"/>
    <property type="match status" value="1"/>
</dbReference>
<keyword evidence="11" id="KW-1185">Reference proteome</keyword>
<feature type="domain" description="Peptidase M20 dimerisation" evidence="9">
    <location>
        <begin position="180"/>
        <end position="271"/>
    </location>
</feature>
<keyword evidence="4" id="KW-0378">Hydrolase</keyword>
<dbReference type="GO" id="GO:0046872">
    <property type="term" value="F:metal ion binding"/>
    <property type="evidence" value="ECO:0007669"/>
    <property type="project" value="UniProtKB-UniRule"/>
</dbReference>
<keyword evidence="3 8" id="KW-0479">Metal-binding</keyword>
<protein>
    <recommendedName>
        <fullName evidence="9">Peptidase M20 dimerisation domain-containing protein</fullName>
    </recommendedName>
</protein>
<evidence type="ECO:0000313" key="11">
    <source>
        <dbReference type="Proteomes" id="UP000637695"/>
    </source>
</evidence>
<dbReference type="PANTHER" id="PTHR42994">
    <property type="entry name" value="PEPTIDASE T"/>
    <property type="match status" value="1"/>
</dbReference>
<reference evidence="10" key="2">
    <citation type="submission" date="2020-09" db="EMBL/GenBank/DDBJ databases">
        <authorList>
            <person name="Sun Q."/>
            <person name="Ohkuma M."/>
        </authorList>
    </citation>
    <scope>NUCLEOTIDE SEQUENCE</scope>
    <source>
        <strain evidence="10">JCM 18487</strain>
    </source>
</reference>
<dbReference type="InterPro" id="IPR002933">
    <property type="entry name" value="Peptidase_M20"/>
</dbReference>
<dbReference type="Pfam" id="PF01546">
    <property type="entry name" value="Peptidase_M20"/>
    <property type="match status" value="1"/>
</dbReference>
<gene>
    <name evidence="10" type="primary">yqjE</name>
    <name evidence="10" type="ORF">GCM10010885_01650</name>
</gene>
<dbReference type="PANTHER" id="PTHR42994:SF2">
    <property type="entry name" value="PEPTIDASE"/>
    <property type="match status" value="1"/>
</dbReference>
<dbReference type="InterPro" id="IPR011650">
    <property type="entry name" value="Peptidase_M20_dimer"/>
</dbReference>
<evidence type="ECO:0000256" key="2">
    <source>
        <dbReference type="ARBA" id="ARBA00022670"/>
    </source>
</evidence>
<dbReference type="EMBL" id="BMOY01000002">
    <property type="protein sequence ID" value="GGI95647.1"/>
    <property type="molecule type" value="Genomic_DNA"/>
</dbReference>
<evidence type="ECO:0000259" key="9">
    <source>
        <dbReference type="Pfam" id="PF07687"/>
    </source>
</evidence>
<dbReference type="GO" id="GO:0006508">
    <property type="term" value="P:proteolysis"/>
    <property type="evidence" value="ECO:0007669"/>
    <property type="project" value="UniProtKB-KW"/>
</dbReference>
<comment type="caution">
    <text evidence="10">The sequence shown here is derived from an EMBL/GenBank/DDBJ whole genome shotgun (WGS) entry which is preliminary data.</text>
</comment>
<evidence type="ECO:0000256" key="5">
    <source>
        <dbReference type="ARBA" id="ARBA00022833"/>
    </source>
</evidence>
<organism evidence="10 11">
    <name type="scientific">Alicyclobacillus cellulosilyticus</name>
    <dbReference type="NCBI Taxonomy" id="1003997"/>
    <lineage>
        <taxon>Bacteria</taxon>
        <taxon>Bacillati</taxon>
        <taxon>Bacillota</taxon>
        <taxon>Bacilli</taxon>
        <taxon>Bacillales</taxon>
        <taxon>Alicyclobacillaceae</taxon>
        <taxon>Alicyclobacillus</taxon>
    </lineage>
</organism>
<accession>A0A917K143</accession>
<keyword evidence="6" id="KW-0482">Metalloprotease</keyword>
<keyword evidence="5" id="KW-0862">Zinc</keyword>
<dbReference type="Gene3D" id="3.40.630.10">
    <property type="entry name" value="Zn peptidases"/>
    <property type="match status" value="1"/>
</dbReference>
<dbReference type="GO" id="GO:0004177">
    <property type="term" value="F:aminopeptidase activity"/>
    <property type="evidence" value="ECO:0007669"/>
    <property type="project" value="UniProtKB-UniRule"/>
</dbReference>
<dbReference type="SUPFAM" id="SSF55031">
    <property type="entry name" value="Bacterial exopeptidase dimerisation domain"/>
    <property type="match status" value="1"/>
</dbReference>